<feature type="non-terminal residue" evidence="3">
    <location>
        <position position="152"/>
    </location>
</feature>
<reference evidence="3" key="3">
    <citation type="submission" date="2025-08" db="UniProtKB">
        <authorList>
            <consortium name="RefSeq"/>
        </authorList>
    </citation>
    <scope>IDENTIFICATION</scope>
    <source>
        <strain evidence="3">CBS 342.82</strain>
    </source>
</reference>
<accession>A0A6J3M239</accession>
<keyword evidence="2" id="KW-1185">Reference proteome</keyword>
<evidence type="ECO:0000313" key="2">
    <source>
        <dbReference type="Proteomes" id="UP000504637"/>
    </source>
</evidence>
<feature type="region of interest" description="Disordered" evidence="1">
    <location>
        <begin position="1"/>
        <end position="21"/>
    </location>
</feature>
<gene>
    <name evidence="3" type="ORF">K489DRAFT_426322</name>
</gene>
<name>A0A6J3M239_9PEZI</name>
<evidence type="ECO:0000256" key="1">
    <source>
        <dbReference type="SAM" id="MobiDB-lite"/>
    </source>
</evidence>
<protein>
    <submittedName>
        <fullName evidence="3">Uncharacterized protein</fullName>
    </submittedName>
</protein>
<proteinExistence type="predicted"/>
<dbReference type="Proteomes" id="UP000504637">
    <property type="component" value="Unplaced"/>
</dbReference>
<reference evidence="3" key="2">
    <citation type="submission" date="2020-04" db="EMBL/GenBank/DDBJ databases">
        <authorList>
            <consortium name="NCBI Genome Project"/>
        </authorList>
    </citation>
    <scope>NUCLEOTIDE SEQUENCE</scope>
    <source>
        <strain evidence="3">CBS 342.82</strain>
    </source>
</reference>
<evidence type="ECO:0000313" key="3">
    <source>
        <dbReference type="RefSeq" id="XP_033458595.1"/>
    </source>
</evidence>
<organism evidence="3">
    <name type="scientific">Dissoconium aciculare CBS 342.82</name>
    <dbReference type="NCBI Taxonomy" id="1314786"/>
    <lineage>
        <taxon>Eukaryota</taxon>
        <taxon>Fungi</taxon>
        <taxon>Dikarya</taxon>
        <taxon>Ascomycota</taxon>
        <taxon>Pezizomycotina</taxon>
        <taxon>Dothideomycetes</taxon>
        <taxon>Dothideomycetidae</taxon>
        <taxon>Mycosphaerellales</taxon>
        <taxon>Dissoconiaceae</taxon>
        <taxon>Dissoconium</taxon>
    </lineage>
</organism>
<feature type="compositionally biased region" description="Polar residues" evidence="1">
    <location>
        <begin position="11"/>
        <end position="20"/>
    </location>
</feature>
<sequence length="152" mass="16304">MLRQRDEVDGQQGNLRSPTANPRILPRQLLSCGVVPYIKASFRDHRSPANEPVARCDDTLNGKGRTKANLTHVKKTFSFTIAVGWLDETVLLNLGCPVVLLGPGRIRGVAAYAPAVLGCCQLCLLRIGGAFSFRGSPTTVKLSNWAGCASAV</sequence>
<dbReference type="AlphaFoldDB" id="A0A6J3M239"/>
<dbReference type="RefSeq" id="XP_033458595.1">
    <property type="nucleotide sequence ID" value="XM_033608286.1"/>
</dbReference>
<dbReference type="GeneID" id="54366086"/>
<reference evidence="3" key="1">
    <citation type="submission" date="2020-01" db="EMBL/GenBank/DDBJ databases">
        <authorList>
            <consortium name="DOE Joint Genome Institute"/>
            <person name="Haridas S."/>
            <person name="Albert R."/>
            <person name="Binder M."/>
            <person name="Bloem J."/>
            <person name="Labutti K."/>
            <person name="Salamov A."/>
            <person name="Andreopoulos B."/>
            <person name="Baker S.E."/>
            <person name="Barry K."/>
            <person name="Bills G."/>
            <person name="Bluhm B.H."/>
            <person name="Cannon C."/>
            <person name="Castanera R."/>
            <person name="Culley D.E."/>
            <person name="Daum C."/>
            <person name="Ezra D."/>
            <person name="Gonzalez J.B."/>
            <person name="Henrissat B."/>
            <person name="Kuo A."/>
            <person name="Liang C."/>
            <person name="Lipzen A."/>
            <person name="Lutzoni F."/>
            <person name="Magnuson J."/>
            <person name="Mondo S."/>
            <person name="Nolan M."/>
            <person name="Ohm R."/>
            <person name="Pangilinan J."/>
            <person name="Park H.-J."/>
            <person name="Ramirez L."/>
            <person name="Alfaro M."/>
            <person name="Sun H."/>
            <person name="Tritt A."/>
            <person name="Yoshinaga Y."/>
            <person name="Zwiers L.-H."/>
            <person name="Turgeon B.G."/>
            <person name="Goodwin S.B."/>
            <person name="Spatafora J.W."/>
            <person name="Crous P.W."/>
            <person name="Grigoriev I.V."/>
        </authorList>
    </citation>
    <scope>NUCLEOTIDE SEQUENCE</scope>
    <source>
        <strain evidence="3">CBS 342.82</strain>
    </source>
</reference>